<reference evidence="21" key="1">
    <citation type="journal article" date="2020" name="Microbiol. Resour. Announc.">
        <title>Draft Genome Sequences of Thiorhodococcus mannitoliphagus and Thiorhodococcus minor, Purple Sulfur Photosynthetic Bacteria in the Gammaproteobacterial Family Chromatiaceae.</title>
        <authorList>
            <person name="Aviles F.A."/>
            <person name="Meyer T.E."/>
            <person name="Kyndt J.A."/>
        </authorList>
    </citation>
    <scope>NUCLEOTIDE SEQUENCE [LARGE SCALE GENOMIC DNA]</scope>
    <source>
        <strain evidence="21">DSM 18266</strain>
    </source>
</reference>
<dbReference type="GO" id="GO:0008818">
    <property type="term" value="F:cobalamin 5'-phosphate synthase activity"/>
    <property type="evidence" value="ECO:0007669"/>
    <property type="project" value="UniProtKB-UniRule"/>
</dbReference>
<dbReference type="EMBL" id="JAAIJR010000012">
    <property type="protein sequence ID" value="NEX19605.1"/>
    <property type="molecule type" value="Genomic_DNA"/>
</dbReference>
<dbReference type="Pfam" id="PF02654">
    <property type="entry name" value="CobS"/>
    <property type="match status" value="1"/>
</dbReference>
<keyword evidence="7 19" id="KW-1003">Cell membrane</keyword>
<dbReference type="GO" id="GO:0009236">
    <property type="term" value="P:cobalamin biosynthetic process"/>
    <property type="evidence" value="ECO:0007669"/>
    <property type="project" value="UniProtKB-UniRule"/>
</dbReference>
<comment type="cofactor">
    <cofactor evidence="1 19">
        <name>Mg(2+)</name>
        <dbReference type="ChEBI" id="CHEBI:18420"/>
    </cofactor>
</comment>
<comment type="catalytic activity">
    <reaction evidence="17 19">
        <text>alpha-ribazole + adenosylcob(III)inamide-GDP = adenosylcob(III)alamin + GMP + H(+)</text>
        <dbReference type="Rhea" id="RHEA:16049"/>
        <dbReference type="ChEBI" id="CHEBI:10329"/>
        <dbReference type="ChEBI" id="CHEBI:15378"/>
        <dbReference type="ChEBI" id="CHEBI:18408"/>
        <dbReference type="ChEBI" id="CHEBI:58115"/>
        <dbReference type="ChEBI" id="CHEBI:60487"/>
        <dbReference type="EC" id="2.7.8.26"/>
    </reaction>
</comment>
<evidence type="ECO:0000256" key="5">
    <source>
        <dbReference type="ARBA" id="ARBA00013200"/>
    </source>
</evidence>
<comment type="pathway">
    <text evidence="3 19">Cofactor biosynthesis; adenosylcobalamin biosynthesis; adenosylcobalamin from cob(II)yrinate a,c-diamide: step 7/7.</text>
</comment>
<gene>
    <name evidence="19" type="primary">cobS</name>
    <name evidence="20" type="ORF">G3480_04635</name>
</gene>
<feature type="transmembrane region" description="Helical" evidence="19">
    <location>
        <begin position="167"/>
        <end position="188"/>
    </location>
</feature>
<comment type="similarity">
    <text evidence="4 19">Belongs to the CobS family.</text>
</comment>
<keyword evidence="12 19" id="KW-1133">Transmembrane helix</keyword>
<dbReference type="Proteomes" id="UP000471640">
    <property type="component" value="Unassembled WGS sequence"/>
</dbReference>
<evidence type="ECO:0000313" key="20">
    <source>
        <dbReference type="EMBL" id="NEX19605.1"/>
    </source>
</evidence>
<dbReference type="AlphaFoldDB" id="A0A6P1DVA4"/>
<feature type="transmembrane region" description="Helical" evidence="19">
    <location>
        <begin position="64"/>
        <end position="83"/>
    </location>
</feature>
<comment type="function">
    <text evidence="14 19">Joins adenosylcobinamide-GDP and alpha-ribazole to generate adenosylcobalamin (Ado-cobalamin). Also synthesizes adenosylcobalamin 5'-phosphate from adenosylcobinamide-GDP and alpha-ribazole 5'-phosphate.</text>
</comment>
<evidence type="ECO:0000256" key="9">
    <source>
        <dbReference type="ARBA" id="ARBA00022679"/>
    </source>
</evidence>
<dbReference type="PANTHER" id="PTHR34148">
    <property type="entry name" value="ADENOSYLCOBINAMIDE-GDP RIBAZOLETRANSFERASE"/>
    <property type="match status" value="1"/>
</dbReference>
<keyword evidence="11 19" id="KW-0460">Magnesium</keyword>
<organism evidence="20 21">
    <name type="scientific">Thiorhodococcus mannitoliphagus</name>
    <dbReference type="NCBI Taxonomy" id="329406"/>
    <lineage>
        <taxon>Bacteria</taxon>
        <taxon>Pseudomonadati</taxon>
        <taxon>Pseudomonadota</taxon>
        <taxon>Gammaproteobacteria</taxon>
        <taxon>Chromatiales</taxon>
        <taxon>Chromatiaceae</taxon>
        <taxon>Thiorhodococcus</taxon>
    </lineage>
</organism>
<comment type="subcellular location">
    <subcellularLocation>
        <location evidence="2 19">Cell membrane</location>
        <topology evidence="2 19">Multi-pass membrane protein</topology>
    </subcellularLocation>
</comment>
<evidence type="ECO:0000256" key="14">
    <source>
        <dbReference type="ARBA" id="ARBA00025228"/>
    </source>
</evidence>
<accession>A0A6P1DVA4</accession>
<sequence length="275" mass="29148">MPVAPASASPRHPDVRVSSFIAATERRRPVSLRPLWIAGRFLSRLPFPNPGATTAQDIGRSVPWYPFVGLIMGALAALTAMGTGAVAPELAATLTLIIWVWSTGALHLDGLADSADAWIGGLGSRERTLEIMKDPRSGPAAVTLIGLVLIAKWSGLEVLITAGSPWLLLWLPMLARVQLLLVLLFIPYAREQGMAAAQARQLPRQATWIALLLAFGACVLATGWTGLLLLTATLACFALARRSMMARLGGFTGDTAGALVELTEALLLLICAALL</sequence>
<dbReference type="NCBIfam" id="NF001278">
    <property type="entry name" value="PRK00235.1-5"/>
    <property type="match status" value="1"/>
</dbReference>
<dbReference type="HAMAP" id="MF_00719">
    <property type="entry name" value="CobS"/>
    <property type="match status" value="1"/>
</dbReference>
<protein>
    <recommendedName>
        <fullName evidence="6 19">Adenosylcobinamide-GDP ribazoletransferase</fullName>
        <ecNumber evidence="5 19">2.7.8.26</ecNumber>
    </recommendedName>
    <alternativeName>
        <fullName evidence="16 19">Cobalamin synthase</fullName>
    </alternativeName>
    <alternativeName>
        <fullName evidence="15 19">Cobalamin-5'-phosphate synthase</fullName>
    </alternativeName>
</protein>
<comment type="catalytic activity">
    <reaction evidence="18 19">
        <text>alpha-ribazole 5'-phosphate + adenosylcob(III)inamide-GDP = adenosylcob(III)alamin 5'-phosphate + GMP + H(+)</text>
        <dbReference type="Rhea" id="RHEA:23560"/>
        <dbReference type="ChEBI" id="CHEBI:15378"/>
        <dbReference type="ChEBI" id="CHEBI:57918"/>
        <dbReference type="ChEBI" id="CHEBI:58115"/>
        <dbReference type="ChEBI" id="CHEBI:60487"/>
        <dbReference type="ChEBI" id="CHEBI:60493"/>
        <dbReference type="EC" id="2.7.8.26"/>
    </reaction>
</comment>
<keyword evidence="10 19" id="KW-0812">Transmembrane</keyword>
<dbReference type="GO" id="GO:0051073">
    <property type="term" value="F:adenosylcobinamide-GDP ribazoletransferase activity"/>
    <property type="evidence" value="ECO:0007669"/>
    <property type="project" value="UniProtKB-UniRule"/>
</dbReference>
<keyword evidence="13 19" id="KW-0472">Membrane</keyword>
<proteinExistence type="inferred from homology"/>
<evidence type="ECO:0000313" key="21">
    <source>
        <dbReference type="Proteomes" id="UP000471640"/>
    </source>
</evidence>
<dbReference type="UniPathway" id="UPA00148">
    <property type="reaction ID" value="UER00238"/>
</dbReference>
<keyword evidence="8 19" id="KW-0169">Cobalamin biosynthesis</keyword>
<evidence type="ECO:0000256" key="19">
    <source>
        <dbReference type="HAMAP-Rule" id="MF_00719"/>
    </source>
</evidence>
<reference evidence="20 21" key="2">
    <citation type="submission" date="2020-02" db="EMBL/GenBank/DDBJ databases">
        <title>Genome sequences of Thiorhodococcus mannitoliphagus and Thiorhodococcus minor, purple sulfur photosynthetic bacteria in the gammaproteobacterial family, Chromatiaceae.</title>
        <authorList>
            <person name="Aviles F.A."/>
            <person name="Meyer T.E."/>
            <person name="Kyndt J.A."/>
        </authorList>
    </citation>
    <scope>NUCLEOTIDE SEQUENCE [LARGE SCALE GENOMIC DNA]</scope>
    <source>
        <strain evidence="20 21">DSM 18266</strain>
    </source>
</reference>
<evidence type="ECO:0000256" key="2">
    <source>
        <dbReference type="ARBA" id="ARBA00004651"/>
    </source>
</evidence>
<dbReference type="EC" id="2.7.8.26" evidence="5 19"/>
<evidence type="ECO:0000256" key="4">
    <source>
        <dbReference type="ARBA" id="ARBA00010561"/>
    </source>
</evidence>
<evidence type="ECO:0000256" key="3">
    <source>
        <dbReference type="ARBA" id="ARBA00004663"/>
    </source>
</evidence>
<evidence type="ECO:0000256" key="17">
    <source>
        <dbReference type="ARBA" id="ARBA00048623"/>
    </source>
</evidence>
<evidence type="ECO:0000256" key="7">
    <source>
        <dbReference type="ARBA" id="ARBA00022475"/>
    </source>
</evidence>
<name>A0A6P1DVA4_9GAMM</name>
<evidence type="ECO:0000256" key="16">
    <source>
        <dbReference type="ARBA" id="ARBA00032853"/>
    </source>
</evidence>
<keyword evidence="9 19" id="KW-0808">Transferase</keyword>
<dbReference type="NCBIfam" id="TIGR00317">
    <property type="entry name" value="cobS"/>
    <property type="match status" value="1"/>
</dbReference>
<evidence type="ECO:0000256" key="10">
    <source>
        <dbReference type="ARBA" id="ARBA00022692"/>
    </source>
</evidence>
<evidence type="ECO:0000256" key="13">
    <source>
        <dbReference type="ARBA" id="ARBA00023136"/>
    </source>
</evidence>
<evidence type="ECO:0000256" key="15">
    <source>
        <dbReference type="ARBA" id="ARBA00032605"/>
    </source>
</evidence>
<feature type="transmembrane region" description="Helical" evidence="19">
    <location>
        <begin position="140"/>
        <end position="160"/>
    </location>
</feature>
<evidence type="ECO:0000256" key="11">
    <source>
        <dbReference type="ARBA" id="ARBA00022842"/>
    </source>
</evidence>
<comment type="caution">
    <text evidence="20">The sequence shown here is derived from an EMBL/GenBank/DDBJ whole genome shotgun (WGS) entry which is preliminary data.</text>
</comment>
<dbReference type="PANTHER" id="PTHR34148:SF1">
    <property type="entry name" value="ADENOSYLCOBINAMIDE-GDP RIBAZOLETRANSFERASE"/>
    <property type="match status" value="1"/>
</dbReference>
<keyword evidence="21" id="KW-1185">Reference proteome</keyword>
<evidence type="ECO:0000256" key="12">
    <source>
        <dbReference type="ARBA" id="ARBA00022989"/>
    </source>
</evidence>
<evidence type="ECO:0000256" key="8">
    <source>
        <dbReference type="ARBA" id="ARBA00022573"/>
    </source>
</evidence>
<feature type="transmembrane region" description="Helical" evidence="19">
    <location>
        <begin position="208"/>
        <end position="240"/>
    </location>
</feature>
<evidence type="ECO:0000256" key="1">
    <source>
        <dbReference type="ARBA" id="ARBA00001946"/>
    </source>
</evidence>
<dbReference type="GO" id="GO:0005886">
    <property type="term" value="C:plasma membrane"/>
    <property type="evidence" value="ECO:0007669"/>
    <property type="project" value="UniProtKB-SubCell"/>
</dbReference>
<evidence type="ECO:0000256" key="6">
    <source>
        <dbReference type="ARBA" id="ARBA00015850"/>
    </source>
</evidence>
<dbReference type="InterPro" id="IPR003805">
    <property type="entry name" value="CobS"/>
</dbReference>
<evidence type="ECO:0000256" key="18">
    <source>
        <dbReference type="ARBA" id="ARBA00049504"/>
    </source>
</evidence>